<dbReference type="EMBL" id="BLAU01000001">
    <property type="protein sequence ID" value="GET23204.1"/>
    <property type="molecule type" value="Genomic_DNA"/>
</dbReference>
<dbReference type="RefSeq" id="WP_106541503.1">
    <property type="nucleotide sequence ID" value="NZ_BLAU01000001.1"/>
</dbReference>
<evidence type="ECO:0000313" key="3">
    <source>
        <dbReference type="EMBL" id="PSK83657.1"/>
    </source>
</evidence>
<keyword evidence="5" id="KW-1185">Reference proteome</keyword>
<dbReference type="AlphaFoldDB" id="A0A2P8CF93"/>
<evidence type="ECO:0000313" key="4">
    <source>
        <dbReference type="Proteomes" id="UP000240621"/>
    </source>
</evidence>
<evidence type="ECO:0000256" key="1">
    <source>
        <dbReference type="SAM" id="Phobius"/>
    </source>
</evidence>
<sequence>MEFSSLTIVSVIVIILMVRFSLRQRYPNPTKQLMVLLVLSLLAIVCMAWERYTTGFGLPWWIYYPVPLLLTLLFPIFWFRMKRSEALTYFLLTILAAPVSHILYSLLGWKEFMPFIQVPSLLEMLPKV</sequence>
<dbReference type="OrthoDB" id="894116at2"/>
<feature type="transmembrane region" description="Helical" evidence="1">
    <location>
        <begin position="34"/>
        <end position="52"/>
    </location>
</feature>
<reference evidence="2 5" key="2">
    <citation type="submission" date="2019-10" db="EMBL/GenBank/DDBJ databases">
        <title>Prolixibacter strains distinguished by the presence of nitrate reductase genes were adept at nitrate-dependent anaerobic corrosion of metallic iron and carbon steel.</title>
        <authorList>
            <person name="Iino T."/>
            <person name="Shono N."/>
            <person name="Ito K."/>
            <person name="Nakamura R."/>
            <person name="Sueoka K."/>
            <person name="Harayama S."/>
            <person name="Ohkuma M."/>
        </authorList>
    </citation>
    <scope>NUCLEOTIDE SEQUENCE [LARGE SCALE GENOMIC DNA]</scope>
    <source>
        <strain evidence="2 5">MIC1-1</strain>
    </source>
</reference>
<dbReference type="Proteomes" id="UP000240621">
    <property type="component" value="Unassembled WGS sequence"/>
</dbReference>
<comment type="caution">
    <text evidence="3">The sequence shown here is derived from an EMBL/GenBank/DDBJ whole genome shotgun (WGS) entry which is preliminary data.</text>
</comment>
<accession>A0A2P8CF93</accession>
<proteinExistence type="predicted"/>
<name>A0A2P8CF93_9BACT</name>
<evidence type="ECO:0000313" key="5">
    <source>
        <dbReference type="Proteomes" id="UP000396862"/>
    </source>
</evidence>
<feature type="transmembrane region" description="Helical" evidence="1">
    <location>
        <begin position="58"/>
        <end position="79"/>
    </location>
</feature>
<keyword evidence="1" id="KW-0472">Membrane</keyword>
<reference evidence="3 4" key="1">
    <citation type="submission" date="2018-03" db="EMBL/GenBank/DDBJ databases">
        <title>Genomic Encyclopedia of Archaeal and Bacterial Type Strains, Phase II (KMG-II): from individual species to whole genera.</title>
        <authorList>
            <person name="Goeker M."/>
        </authorList>
    </citation>
    <scope>NUCLEOTIDE SEQUENCE [LARGE SCALE GENOMIC DNA]</scope>
    <source>
        <strain evidence="3 4">DSM 27267</strain>
    </source>
</reference>
<organism evidence="3 4">
    <name type="scientific">Prolixibacter denitrificans</name>
    <dbReference type="NCBI Taxonomy" id="1541063"/>
    <lineage>
        <taxon>Bacteria</taxon>
        <taxon>Pseudomonadati</taxon>
        <taxon>Bacteroidota</taxon>
        <taxon>Bacteroidia</taxon>
        <taxon>Marinilabiliales</taxon>
        <taxon>Prolixibacteraceae</taxon>
        <taxon>Prolixibacter</taxon>
    </lineage>
</organism>
<evidence type="ECO:0000313" key="2">
    <source>
        <dbReference type="EMBL" id="GET23204.1"/>
    </source>
</evidence>
<keyword evidence="1" id="KW-1133">Transmembrane helix</keyword>
<feature type="transmembrane region" description="Helical" evidence="1">
    <location>
        <begin position="86"/>
        <end position="107"/>
    </location>
</feature>
<feature type="transmembrane region" description="Helical" evidence="1">
    <location>
        <begin position="6"/>
        <end position="22"/>
    </location>
</feature>
<dbReference type="Proteomes" id="UP000396862">
    <property type="component" value="Unassembled WGS sequence"/>
</dbReference>
<dbReference type="EMBL" id="PYGC01000003">
    <property type="protein sequence ID" value="PSK83657.1"/>
    <property type="molecule type" value="Genomic_DNA"/>
</dbReference>
<evidence type="ECO:0008006" key="6">
    <source>
        <dbReference type="Google" id="ProtNLM"/>
    </source>
</evidence>
<protein>
    <recommendedName>
        <fullName evidence="6">Histidine kinase N-terminal 7TM region domain-containing protein</fullName>
    </recommendedName>
</protein>
<gene>
    <name evidence="3" type="ORF">CLV93_10372</name>
    <name evidence="2" type="ORF">JCM18694_34500</name>
</gene>
<keyword evidence="1" id="KW-0812">Transmembrane</keyword>